<comment type="caution">
    <text evidence="3">The sequence shown here is derived from an EMBL/GenBank/DDBJ whole genome shotgun (WGS) entry which is preliminary data.</text>
</comment>
<protein>
    <submittedName>
        <fullName evidence="3">D-alanyl-D-alanine carboxypeptidase</fullName>
    </submittedName>
</protein>
<keyword evidence="4" id="KW-1185">Reference proteome</keyword>
<gene>
    <name evidence="3" type="ORF">Afil01_20070</name>
</gene>
<evidence type="ECO:0000313" key="4">
    <source>
        <dbReference type="Proteomes" id="UP001165079"/>
    </source>
</evidence>
<sequence>MTLLLSACTQSDATGTITFEAEPGPAAALNPPSGTDKPTKDGIGAALAPAMTSIGFDAAVVGLAVHDAATGELLYGSGDGVPLIPGSTNKIAIASAILATRGPDYRIPTRVVKGANPGEVVLIGQGDPTLSADGNGYYPGSASLTDLAGQVKKALGDQQITTVTFDTSAFSGDGLAPGVDPLDVTAGWTAPATALMTNGARITVNPGDGTAGAQRHDAGVPRFDDPAAATAKIFATALGAQARIQPGRADPSAQELGVVHSPPMRRLIEETVMASDNIVADMLLKQIALAKGLPGSFQDGANAVARVFGELGLPAEQIHIVDGSGLSYDNKVTAGFLSALLAKAAGPGHPELRPVFAALPVAGYTGTLDQRYGHEQTLGGKGLVRAKTGTLAEVSALAGSVLDAGGRELTFAVLVNKRGNMFEAQHTLDRIATALAGCGCR</sequence>
<dbReference type="NCBIfam" id="TIGR00666">
    <property type="entry name" value="PBP4"/>
    <property type="match status" value="1"/>
</dbReference>
<accession>A0A9W6SHG6</accession>
<dbReference type="PANTHER" id="PTHR30023">
    <property type="entry name" value="D-ALANYL-D-ALANINE CARBOXYPEPTIDASE"/>
    <property type="match status" value="1"/>
</dbReference>
<name>A0A9W6SHG6_9ACTN</name>
<dbReference type="GO" id="GO:0000270">
    <property type="term" value="P:peptidoglycan metabolic process"/>
    <property type="evidence" value="ECO:0007669"/>
    <property type="project" value="TreeGrafter"/>
</dbReference>
<dbReference type="GO" id="GO:0004185">
    <property type="term" value="F:serine-type carboxypeptidase activity"/>
    <property type="evidence" value="ECO:0007669"/>
    <property type="project" value="InterPro"/>
</dbReference>
<dbReference type="RefSeq" id="WP_285662330.1">
    <property type="nucleotide sequence ID" value="NZ_BSTX01000001.1"/>
</dbReference>
<dbReference type="InterPro" id="IPR000667">
    <property type="entry name" value="Peptidase_S13"/>
</dbReference>
<evidence type="ECO:0000256" key="1">
    <source>
        <dbReference type="ARBA" id="ARBA00006096"/>
    </source>
</evidence>
<keyword evidence="2" id="KW-0378">Hydrolase</keyword>
<keyword evidence="3" id="KW-0645">Protease</keyword>
<dbReference type="EMBL" id="BSTX01000001">
    <property type="protein sequence ID" value="GLZ77200.1"/>
    <property type="molecule type" value="Genomic_DNA"/>
</dbReference>
<reference evidence="3" key="1">
    <citation type="submission" date="2023-03" db="EMBL/GenBank/DDBJ databases">
        <title>Actinorhabdospora filicis NBRC 111898.</title>
        <authorList>
            <person name="Ichikawa N."/>
            <person name="Sato H."/>
            <person name="Tonouchi N."/>
        </authorList>
    </citation>
    <scope>NUCLEOTIDE SEQUENCE</scope>
    <source>
        <strain evidence="3">NBRC 111898</strain>
    </source>
</reference>
<dbReference type="PRINTS" id="PR00922">
    <property type="entry name" value="DADACBPTASE3"/>
</dbReference>
<keyword evidence="3" id="KW-0121">Carboxypeptidase</keyword>
<dbReference type="PANTHER" id="PTHR30023:SF0">
    <property type="entry name" value="PENICILLIN-SENSITIVE CARBOXYPEPTIDASE A"/>
    <property type="match status" value="1"/>
</dbReference>
<comment type="similarity">
    <text evidence="1">Belongs to the peptidase S13 family.</text>
</comment>
<dbReference type="Pfam" id="PF02113">
    <property type="entry name" value="Peptidase_S13"/>
    <property type="match status" value="2"/>
</dbReference>
<organism evidence="3 4">
    <name type="scientific">Actinorhabdospora filicis</name>
    <dbReference type="NCBI Taxonomy" id="1785913"/>
    <lineage>
        <taxon>Bacteria</taxon>
        <taxon>Bacillati</taxon>
        <taxon>Actinomycetota</taxon>
        <taxon>Actinomycetes</taxon>
        <taxon>Micromonosporales</taxon>
        <taxon>Micromonosporaceae</taxon>
        <taxon>Actinorhabdospora</taxon>
    </lineage>
</organism>
<dbReference type="Proteomes" id="UP001165079">
    <property type="component" value="Unassembled WGS sequence"/>
</dbReference>
<dbReference type="InterPro" id="IPR012338">
    <property type="entry name" value="Beta-lactam/transpept-like"/>
</dbReference>
<evidence type="ECO:0000313" key="3">
    <source>
        <dbReference type="EMBL" id="GLZ77200.1"/>
    </source>
</evidence>
<evidence type="ECO:0000256" key="2">
    <source>
        <dbReference type="ARBA" id="ARBA00022801"/>
    </source>
</evidence>
<dbReference type="Gene3D" id="3.40.710.10">
    <property type="entry name" value="DD-peptidase/beta-lactamase superfamily"/>
    <property type="match status" value="2"/>
</dbReference>
<dbReference type="SUPFAM" id="SSF56601">
    <property type="entry name" value="beta-lactamase/transpeptidase-like"/>
    <property type="match status" value="1"/>
</dbReference>
<proteinExistence type="inferred from homology"/>
<dbReference type="AlphaFoldDB" id="A0A9W6SHG6"/>
<dbReference type="GO" id="GO:0006508">
    <property type="term" value="P:proteolysis"/>
    <property type="evidence" value="ECO:0007669"/>
    <property type="project" value="InterPro"/>
</dbReference>